<proteinExistence type="predicted"/>
<feature type="compositionally biased region" description="Low complexity" evidence="1">
    <location>
        <begin position="31"/>
        <end position="40"/>
    </location>
</feature>
<dbReference type="EMBL" id="BMAW01039077">
    <property type="protein sequence ID" value="GFU54392.1"/>
    <property type="molecule type" value="Genomic_DNA"/>
</dbReference>
<reference evidence="3" key="1">
    <citation type="submission" date="2020-08" db="EMBL/GenBank/DDBJ databases">
        <title>Multicomponent nature underlies the extraordinary mechanical properties of spider dragline silk.</title>
        <authorList>
            <person name="Kono N."/>
            <person name="Nakamura H."/>
            <person name="Mori M."/>
            <person name="Yoshida Y."/>
            <person name="Ohtoshi R."/>
            <person name="Malay A.D."/>
            <person name="Moran D.A.P."/>
            <person name="Tomita M."/>
            <person name="Numata K."/>
            <person name="Arakawa K."/>
        </authorList>
    </citation>
    <scope>NUCLEOTIDE SEQUENCE</scope>
</reference>
<evidence type="ECO:0000256" key="2">
    <source>
        <dbReference type="SAM" id="SignalP"/>
    </source>
</evidence>
<dbReference type="AlphaFoldDB" id="A0A8X6UUC7"/>
<feature type="region of interest" description="Disordered" evidence="1">
    <location>
        <begin position="31"/>
        <end position="154"/>
    </location>
</feature>
<accession>A0A8X6UUC7</accession>
<name>A0A8X6UUC7_NEPPI</name>
<dbReference type="OrthoDB" id="6435002at2759"/>
<evidence type="ECO:0000313" key="4">
    <source>
        <dbReference type="Proteomes" id="UP000887013"/>
    </source>
</evidence>
<evidence type="ECO:0000313" key="3">
    <source>
        <dbReference type="EMBL" id="GFU54392.1"/>
    </source>
</evidence>
<evidence type="ECO:0000256" key="1">
    <source>
        <dbReference type="SAM" id="MobiDB-lite"/>
    </source>
</evidence>
<protein>
    <recommendedName>
        <fullName evidence="5">Spider venom protein</fullName>
    </recommendedName>
</protein>
<dbReference type="Proteomes" id="UP000887013">
    <property type="component" value="Unassembled WGS sequence"/>
</dbReference>
<feature type="compositionally biased region" description="Basic and acidic residues" evidence="1">
    <location>
        <begin position="50"/>
        <end position="144"/>
    </location>
</feature>
<keyword evidence="2" id="KW-0732">Signal</keyword>
<feature type="compositionally biased region" description="Basic residues" evidence="1">
    <location>
        <begin position="145"/>
        <end position="154"/>
    </location>
</feature>
<keyword evidence="4" id="KW-1185">Reference proteome</keyword>
<feature type="signal peptide" evidence="2">
    <location>
        <begin position="1"/>
        <end position="27"/>
    </location>
</feature>
<feature type="chain" id="PRO_5036480952" description="Spider venom protein" evidence="2">
    <location>
        <begin position="28"/>
        <end position="154"/>
    </location>
</feature>
<organism evidence="3 4">
    <name type="scientific">Nephila pilipes</name>
    <name type="common">Giant wood spider</name>
    <name type="synonym">Nephila maculata</name>
    <dbReference type="NCBI Taxonomy" id="299642"/>
    <lineage>
        <taxon>Eukaryota</taxon>
        <taxon>Metazoa</taxon>
        <taxon>Ecdysozoa</taxon>
        <taxon>Arthropoda</taxon>
        <taxon>Chelicerata</taxon>
        <taxon>Arachnida</taxon>
        <taxon>Araneae</taxon>
        <taxon>Araneomorphae</taxon>
        <taxon>Entelegynae</taxon>
        <taxon>Araneoidea</taxon>
        <taxon>Nephilidae</taxon>
        <taxon>Nephila</taxon>
    </lineage>
</organism>
<comment type="caution">
    <text evidence="3">The sequence shown here is derived from an EMBL/GenBank/DDBJ whole genome shotgun (WGS) entry which is preliminary data.</text>
</comment>
<sequence length="154" mass="17386">MIFLTRDCGEIQIKVFLLLAVALVVNCSTIPAQPSSQQPTDPTPNPPKDIVSEEHVKQPHTHEEHPANDLDHSDHEGHANSPKPVKEAKHHGGDHDHSENGSDGHDHSHHETPEVKVDEQEEKPKIILADEVKESDNETQEARFKRGLWRRRLD</sequence>
<evidence type="ECO:0008006" key="5">
    <source>
        <dbReference type="Google" id="ProtNLM"/>
    </source>
</evidence>
<gene>
    <name evidence="3" type="ORF">NPIL_471121</name>
</gene>